<dbReference type="AlphaFoldDB" id="A0A1H9Y092"/>
<evidence type="ECO:0000256" key="4">
    <source>
        <dbReference type="PROSITE-ProRule" id="PRU00433"/>
    </source>
</evidence>
<dbReference type="GO" id="GO:0020037">
    <property type="term" value="F:heme binding"/>
    <property type="evidence" value="ECO:0007669"/>
    <property type="project" value="InterPro"/>
</dbReference>
<dbReference type="PROSITE" id="PS51257">
    <property type="entry name" value="PROKAR_LIPOPROTEIN"/>
    <property type="match status" value="1"/>
</dbReference>
<keyword evidence="3 4" id="KW-0408">Iron</keyword>
<proteinExistence type="predicted"/>
<name>A0A1H9Y092_9EURY</name>
<accession>A0A1H9Y092</accession>
<dbReference type="EMBL" id="FOHQ01000001">
    <property type="protein sequence ID" value="SES62053.1"/>
    <property type="molecule type" value="Genomic_DNA"/>
</dbReference>
<evidence type="ECO:0000259" key="5">
    <source>
        <dbReference type="PROSITE" id="PS51007"/>
    </source>
</evidence>
<reference evidence="7" key="1">
    <citation type="submission" date="2016-10" db="EMBL/GenBank/DDBJ databases">
        <authorList>
            <person name="Varghese N."/>
            <person name="Submissions S."/>
        </authorList>
    </citation>
    <scope>NUCLEOTIDE SEQUENCE [LARGE SCALE GENOMIC DNA]</scope>
    <source>
        <strain evidence="7">SLH 33</strain>
    </source>
</reference>
<feature type="domain" description="Cytochrome c" evidence="5">
    <location>
        <begin position="60"/>
        <end position="185"/>
    </location>
</feature>
<organism evidence="6 7">
    <name type="scientific">Methanococcoides vulcani</name>
    <dbReference type="NCBI Taxonomy" id="1353158"/>
    <lineage>
        <taxon>Archaea</taxon>
        <taxon>Methanobacteriati</taxon>
        <taxon>Methanobacteriota</taxon>
        <taxon>Stenosarchaea group</taxon>
        <taxon>Methanomicrobia</taxon>
        <taxon>Methanosarcinales</taxon>
        <taxon>Methanosarcinaceae</taxon>
        <taxon>Methanococcoides</taxon>
    </lineage>
</organism>
<evidence type="ECO:0000313" key="7">
    <source>
        <dbReference type="Proteomes" id="UP000243338"/>
    </source>
</evidence>
<keyword evidence="7" id="KW-1185">Reference proteome</keyword>
<protein>
    <submittedName>
        <fullName evidence="6">Cytochrome c, mono-and diheme variants</fullName>
    </submittedName>
</protein>
<evidence type="ECO:0000256" key="1">
    <source>
        <dbReference type="ARBA" id="ARBA00022617"/>
    </source>
</evidence>
<evidence type="ECO:0000256" key="2">
    <source>
        <dbReference type="ARBA" id="ARBA00022723"/>
    </source>
</evidence>
<gene>
    <name evidence="6" type="ORF">SAMN04488587_0070</name>
</gene>
<dbReference type="Pfam" id="PF00034">
    <property type="entry name" value="Cytochrom_C"/>
    <property type="match status" value="1"/>
</dbReference>
<dbReference type="STRING" id="1353158.SAMN04488587_0070"/>
<dbReference type="Gene3D" id="1.10.760.10">
    <property type="entry name" value="Cytochrome c-like domain"/>
    <property type="match status" value="1"/>
</dbReference>
<dbReference type="SUPFAM" id="SSF46626">
    <property type="entry name" value="Cytochrome c"/>
    <property type="match status" value="1"/>
</dbReference>
<keyword evidence="2 4" id="KW-0479">Metal-binding</keyword>
<sequence>MTKRIVMTFVLIGIVLMIAGCVNERTDPYSMPHQEYGWHEPGFMYPEQYDPSLDSNIVTEFESNGEMIYYTGFNENEQQIPVSGGPHWLYVHGGSCVSCHGTDGKGGVPIMMGTVIPPDITYETLTAEEEHEDEHEEHPPYTDETIKIAIREGKGPSGEELDHTMPKWDMSDADIEDLIAYLKTL</sequence>
<dbReference type="InterPro" id="IPR036909">
    <property type="entry name" value="Cyt_c-like_dom_sf"/>
</dbReference>
<evidence type="ECO:0000313" key="6">
    <source>
        <dbReference type="EMBL" id="SES62053.1"/>
    </source>
</evidence>
<dbReference type="Proteomes" id="UP000243338">
    <property type="component" value="Unassembled WGS sequence"/>
</dbReference>
<dbReference type="InterPro" id="IPR009056">
    <property type="entry name" value="Cyt_c-like_dom"/>
</dbReference>
<keyword evidence="1 4" id="KW-0349">Heme</keyword>
<evidence type="ECO:0000256" key="3">
    <source>
        <dbReference type="ARBA" id="ARBA00023004"/>
    </source>
</evidence>
<dbReference type="PROSITE" id="PS51007">
    <property type="entry name" value="CYTC"/>
    <property type="match status" value="1"/>
</dbReference>
<dbReference type="GO" id="GO:0009055">
    <property type="term" value="F:electron transfer activity"/>
    <property type="evidence" value="ECO:0007669"/>
    <property type="project" value="InterPro"/>
</dbReference>
<dbReference type="GO" id="GO:0046872">
    <property type="term" value="F:metal ion binding"/>
    <property type="evidence" value="ECO:0007669"/>
    <property type="project" value="UniProtKB-KW"/>
</dbReference>
<dbReference type="RefSeq" id="WP_244625060.1">
    <property type="nucleotide sequence ID" value="NZ_CAAGSJ010000004.1"/>
</dbReference>